<evidence type="ECO:0000313" key="1">
    <source>
        <dbReference type="EMBL" id="CAG7824030.1"/>
    </source>
</evidence>
<dbReference type="EMBL" id="CAJVCH010531440">
    <property type="protein sequence ID" value="CAG7824030.1"/>
    <property type="molecule type" value="Genomic_DNA"/>
</dbReference>
<reference evidence="1" key="1">
    <citation type="submission" date="2021-06" db="EMBL/GenBank/DDBJ databases">
        <authorList>
            <person name="Hodson N. C."/>
            <person name="Mongue J. A."/>
            <person name="Jaron S. K."/>
        </authorList>
    </citation>
    <scope>NUCLEOTIDE SEQUENCE</scope>
</reference>
<evidence type="ECO:0000313" key="2">
    <source>
        <dbReference type="Proteomes" id="UP000708208"/>
    </source>
</evidence>
<comment type="caution">
    <text evidence="1">The sequence shown here is derived from an EMBL/GenBank/DDBJ whole genome shotgun (WGS) entry which is preliminary data.</text>
</comment>
<proteinExistence type="predicted"/>
<dbReference type="Proteomes" id="UP000708208">
    <property type="component" value="Unassembled WGS sequence"/>
</dbReference>
<gene>
    <name evidence="1" type="ORF">AFUS01_LOCUS34210</name>
</gene>
<keyword evidence="2" id="KW-1185">Reference proteome</keyword>
<sequence length="40" mass="4634">IILLEFEEIRDRKPNAPSLLKLNQTWPIDGARDGDDHDTM</sequence>
<name>A0A8J2LKW1_9HEXA</name>
<organism evidence="1 2">
    <name type="scientific">Allacma fusca</name>
    <dbReference type="NCBI Taxonomy" id="39272"/>
    <lineage>
        <taxon>Eukaryota</taxon>
        <taxon>Metazoa</taxon>
        <taxon>Ecdysozoa</taxon>
        <taxon>Arthropoda</taxon>
        <taxon>Hexapoda</taxon>
        <taxon>Collembola</taxon>
        <taxon>Symphypleona</taxon>
        <taxon>Sminthuridae</taxon>
        <taxon>Allacma</taxon>
    </lineage>
</organism>
<protein>
    <submittedName>
        <fullName evidence="1">Uncharacterized protein</fullName>
    </submittedName>
</protein>
<feature type="non-terminal residue" evidence="1">
    <location>
        <position position="1"/>
    </location>
</feature>
<accession>A0A8J2LKW1</accession>
<dbReference type="AlphaFoldDB" id="A0A8J2LKW1"/>